<evidence type="ECO:0000259" key="5">
    <source>
        <dbReference type="Pfam" id="PF00561"/>
    </source>
</evidence>
<evidence type="ECO:0000259" key="4">
    <source>
        <dbReference type="Pfam" id="PF00501"/>
    </source>
</evidence>
<evidence type="ECO:0000256" key="2">
    <source>
        <dbReference type="ARBA" id="ARBA00022598"/>
    </source>
</evidence>
<dbReference type="Gene3D" id="3.40.50.1820">
    <property type="entry name" value="alpha/beta hydrolase"/>
    <property type="match status" value="1"/>
</dbReference>
<dbReference type="Proteomes" id="UP000256709">
    <property type="component" value="Unassembled WGS sequence"/>
</dbReference>
<dbReference type="GO" id="GO:0006631">
    <property type="term" value="P:fatty acid metabolic process"/>
    <property type="evidence" value="ECO:0007669"/>
    <property type="project" value="TreeGrafter"/>
</dbReference>
<evidence type="ECO:0000313" key="6">
    <source>
        <dbReference type="EMBL" id="RFA11908.1"/>
    </source>
</evidence>
<keyword evidence="2" id="KW-0436">Ligase</keyword>
<dbReference type="Pfam" id="PF00561">
    <property type="entry name" value="Abhydrolase_1"/>
    <property type="match status" value="1"/>
</dbReference>
<dbReference type="RefSeq" id="WP_116283349.1">
    <property type="nucleotide sequence ID" value="NZ_NBXA01000022.1"/>
</dbReference>
<dbReference type="InterPro" id="IPR000873">
    <property type="entry name" value="AMP-dep_synth/lig_dom"/>
</dbReference>
<dbReference type="SUPFAM" id="SSF53474">
    <property type="entry name" value="alpha/beta-Hydrolases"/>
    <property type="match status" value="1"/>
</dbReference>
<feature type="region of interest" description="Disordered" evidence="3">
    <location>
        <begin position="1"/>
        <end position="28"/>
    </location>
</feature>
<gene>
    <name evidence="6" type="ORF">B7R21_11205</name>
</gene>
<accession>A0A3E0VR23</accession>
<dbReference type="InterPro" id="IPR020845">
    <property type="entry name" value="AMP-binding_CS"/>
</dbReference>
<organism evidence="6 7">
    <name type="scientific">Subtercola boreus</name>
    <dbReference type="NCBI Taxonomy" id="120213"/>
    <lineage>
        <taxon>Bacteria</taxon>
        <taxon>Bacillati</taxon>
        <taxon>Actinomycetota</taxon>
        <taxon>Actinomycetes</taxon>
        <taxon>Micrococcales</taxon>
        <taxon>Microbacteriaceae</taxon>
        <taxon>Subtercola</taxon>
    </lineage>
</organism>
<name>A0A3E0VR23_9MICO</name>
<dbReference type="EMBL" id="NBXA01000022">
    <property type="protein sequence ID" value="RFA11908.1"/>
    <property type="molecule type" value="Genomic_DNA"/>
</dbReference>
<comment type="similarity">
    <text evidence="1">Belongs to the ATP-dependent AMP-binding enzyme family.</text>
</comment>
<dbReference type="OrthoDB" id="812569at2"/>
<evidence type="ECO:0000256" key="3">
    <source>
        <dbReference type="SAM" id="MobiDB-lite"/>
    </source>
</evidence>
<protein>
    <submittedName>
        <fullName evidence="6">Hydrolase</fullName>
    </submittedName>
</protein>
<feature type="domain" description="AB hydrolase-1" evidence="5">
    <location>
        <begin position="71"/>
        <end position="324"/>
    </location>
</feature>
<proteinExistence type="inferred from homology"/>
<evidence type="ECO:0000256" key="1">
    <source>
        <dbReference type="ARBA" id="ARBA00006432"/>
    </source>
</evidence>
<evidence type="ECO:0000313" key="7">
    <source>
        <dbReference type="Proteomes" id="UP000256709"/>
    </source>
</evidence>
<dbReference type="GO" id="GO:0031956">
    <property type="term" value="F:medium-chain fatty acid-CoA ligase activity"/>
    <property type="evidence" value="ECO:0007669"/>
    <property type="project" value="TreeGrafter"/>
</dbReference>
<dbReference type="AlphaFoldDB" id="A0A3E0VR23"/>
<sequence length="966" mass="99634">MGRQRWREPASLPGVHQAAGSTGSATDDFPGLDARWSRLVTAPDHSGTPRTWHLLDNLSLLTEAGLEPTGTILCVHGNPTWSYLWRSVVAAATDAALAGASRADAAEPPSAPVWRVIAVDQLEMGFSERSGHDRGLPARIADLGALTDALGLAGPVITLGHDWGGVVSLGWAVDHPELLAGVMMLNTAVHQPEHEPLPAALRLVLKRSLLVASTVRTTAFLDTTLAIAHPALEPRVRQAFRAPYRSARRREGIGAFVADIPVDASHPSFAELTRVSSAVARLDVPALMLWGPRDPIFSDRYLGDLIARLPHADVTRFEDAGHLVGEDVAVAPMILAWLAARFGNAKAAPAPAAGIPDESQPAPAPEFRPLWATLDEHAADRGAVVVEMAPRGARRGSGIRSVSWSLLKRRVDELAAGLTAAGVERGDRVSLLVPPGADLTAVLYACLRIGAIVVVADAGLGITGLGRAVRGARPDHVIGIETALAAARVLGWPGQRISTRTFSAPLAAALGVSHSLAGVARLGRAAIADGGGPRVAASVDTAAADPAVDPDATAAILFTSGSTGPAKGVVYTHRQLAALVTLLRDRFGIAAGTGLVAGFAPFALLGPALGATSVTPDMDVTAPRTLTARAIAEAAAAVDAIVVFASPAALVNVCATATAAAKADALTVVERNALARVKTLLSAGAPLPVPLLEEVALLMPAASIHTPYGMTEGLLMTDITLDEIVRRAEQVKAHPGQADTRQPGGVCVGLPVAGVQVLLSALDERGAATGPLSAAPGVTGEIVVSAPHLKDHYDQLWLTDRAATAGTPSEDAWLAGSGSGAEAATGRWHRTGDVGHLDAEGRLWIEGRLPHVITTAAGILTPVGPEQTVEALPGVRRAAFVGIGPRGTQQVVAVIETSTASSRRGRVTLAEPSLAGAVRRASGVDVAAVLVVGDLPTDIRHNSKIDRLGLASWAAGVLGGGRRSKP</sequence>
<dbReference type="SUPFAM" id="SSF56801">
    <property type="entry name" value="Acetyl-CoA synthetase-like"/>
    <property type="match status" value="1"/>
</dbReference>
<dbReference type="InterPro" id="IPR000073">
    <property type="entry name" value="AB_hydrolase_1"/>
</dbReference>
<dbReference type="Gene3D" id="3.40.50.12780">
    <property type="entry name" value="N-terminal domain of ligase-like"/>
    <property type="match status" value="1"/>
</dbReference>
<dbReference type="GO" id="GO:0016787">
    <property type="term" value="F:hydrolase activity"/>
    <property type="evidence" value="ECO:0007669"/>
    <property type="project" value="UniProtKB-KW"/>
</dbReference>
<dbReference type="PANTHER" id="PTHR43201">
    <property type="entry name" value="ACYL-COA SYNTHETASE"/>
    <property type="match status" value="1"/>
</dbReference>
<dbReference type="InterPro" id="IPR029058">
    <property type="entry name" value="AB_hydrolase_fold"/>
</dbReference>
<reference evidence="6 7" key="1">
    <citation type="submission" date="2017-04" db="EMBL/GenBank/DDBJ databases">
        <title>Comparative genome analysis of Subtercola boreus.</title>
        <authorList>
            <person name="Cho Y.-J."/>
            <person name="Cho A."/>
            <person name="Kim O.-S."/>
            <person name="Lee J.-I."/>
        </authorList>
    </citation>
    <scope>NUCLEOTIDE SEQUENCE [LARGE SCALE GENOMIC DNA]</scope>
    <source>
        <strain evidence="6 7">P27444</strain>
    </source>
</reference>
<dbReference type="PANTHER" id="PTHR43201:SF5">
    <property type="entry name" value="MEDIUM-CHAIN ACYL-COA LIGASE ACSF2, MITOCHONDRIAL"/>
    <property type="match status" value="1"/>
</dbReference>
<keyword evidence="6" id="KW-0378">Hydrolase</keyword>
<comment type="caution">
    <text evidence="6">The sequence shown here is derived from an EMBL/GenBank/DDBJ whole genome shotgun (WGS) entry which is preliminary data.</text>
</comment>
<dbReference type="Pfam" id="PF00501">
    <property type="entry name" value="AMP-binding"/>
    <property type="match status" value="1"/>
</dbReference>
<dbReference type="InterPro" id="IPR042099">
    <property type="entry name" value="ANL_N_sf"/>
</dbReference>
<dbReference type="PROSITE" id="PS00455">
    <property type="entry name" value="AMP_BINDING"/>
    <property type="match status" value="1"/>
</dbReference>
<feature type="domain" description="AMP-dependent synthetase/ligase" evidence="4">
    <location>
        <begin position="397"/>
        <end position="789"/>
    </location>
</feature>